<protein>
    <submittedName>
        <fullName evidence="5">Copper resistance protein CopC</fullName>
    </submittedName>
</protein>
<name>A0A346NME1_9ALTE</name>
<dbReference type="Proteomes" id="UP000262073">
    <property type="component" value="Chromosome"/>
</dbReference>
<dbReference type="GO" id="GO:0042597">
    <property type="term" value="C:periplasmic space"/>
    <property type="evidence" value="ECO:0007669"/>
    <property type="project" value="InterPro"/>
</dbReference>
<gene>
    <name evidence="5" type="ORF">D0Y50_10160</name>
</gene>
<keyword evidence="1 3" id="KW-0732">Signal</keyword>
<dbReference type="KEGG" id="salm:D0Y50_10160"/>
<dbReference type="Pfam" id="PF04234">
    <property type="entry name" value="CopC"/>
    <property type="match status" value="1"/>
</dbReference>
<evidence type="ECO:0000313" key="6">
    <source>
        <dbReference type="Proteomes" id="UP000262073"/>
    </source>
</evidence>
<keyword evidence="6" id="KW-1185">Reference proteome</keyword>
<dbReference type="InterPro" id="IPR014755">
    <property type="entry name" value="Cu-Rt/internalin_Ig-like"/>
</dbReference>
<feature type="domain" description="CopC" evidence="4">
    <location>
        <begin position="27"/>
        <end position="116"/>
    </location>
</feature>
<accession>A0A346NME1</accession>
<evidence type="ECO:0000256" key="2">
    <source>
        <dbReference type="ARBA" id="ARBA00023008"/>
    </source>
</evidence>
<dbReference type="InterPro" id="IPR007348">
    <property type="entry name" value="CopC_dom"/>
</dbReference>
<evidence type="ECO:0000259" key="4">
    <source>
        <dbReference type="Pfam" id="PF04234"/>
    </source>
</evidence>
<sequence>MQNILKIGLALMLMFSAGAIAHGDVMLESSSPSDNAMLMSAPEQLTLTYSKPLRLMKVSITGNEAGEVDFAFTPASGKQAAYTWQLPVLKPDTYTVEWIAMGGDGHKMKATFSFMVH</sequence>
<dbReference type="GO" id="GO:0005507">
    <property type="term" value="F:copper ion binding"/>
    <property type="evidence" value="ECO:0007669"/>
    <property type="project" value="InterPro"/>
</dbReference>
<dbReference type="GO" id="GO:0046688">
    <property type="term" value="P:response to copper ion"/>
    <property type="evidence" value="ECO:0007669"/>
    <property type="project" value="InterPro"/>
</dbReference>
<evidence type="ECO:0000256" key="3">
    <source>
        <dbReference type="SAM" id="SignalP"/>
    </source>
</evidence>
<proteinExistence type="predicted"/>
<evidence type="ECO:0000256" key="1">
    <source>
        <dbReference type="ARBA" id="ARBA00022729"/>
    </source>
</evidence>
<dbReference type="InterPro" id="IPR014756">
    <property type="entry name" value="Ig_E-set"/>
</dbReference>
<dbReference type="AlphaFoldDB" id="A0A346NME1"/>
<organism evidence="5 6">
    <name type="scientific">Salinimonas sediminis</name>
    <dbReference type="NCBI Taxonomy" id="2303538"/>
    <lineage>
        <taxon>Bacteria</taxon>
        <taxon>Pseudomonadati</taxon>
        <taxon>Pseudomonadota</taxon>
        <taxon>Gammaproteobacteria</taxon>
        <taxon>Alteromonadales</taxon>
        <taxon>Alteromonadaceae</taxon>
        <taxon>Alteromonas/Salinimonas group</taxon>
        <taxon>Salinimonas</taxon>
    </lineage>
</organism>
<dbReference type="RefSeq" id="WP_117316811.1">
    <property type="nucleotide sequence ID" value="NZ_CP031769.1"/>
</dbReference>
<dbReference type="SUPFAM" id="SSF81296">
    <property type="entry name" value="E set domains"/>
    <property type="match status" value="1"/>
</dbReference>
<reference evidence="5 6" key="1">
    <citation type="submission" date="2018-08" db="EMBL/GenBank/DDBJ databases">
        <title>Salinimonas sediminis sp. nov., a piezophilic bacterium isolated from a deep-sea sediment sample from the New Britain Trench.</title>
        <authorList>
            <person name="Cao J."/>
        </authorList>
    </citation>
    <scope>NUCLEOTIDE SEQUENCE [LARGE SCALE GENOMIC DNA]</scope>
    <source>
        <strain evidence="5 6">N102</strain>
    </source>
</reference>
<feature type="chain" id="PRO_5016773469" evidence="3">
    <location>
        <begin position="22"/>
        <end position="117"/>
    </location>
</feature>
<dbReference type="Gene3D" id="2.60.40.1220">
    <property type="match status" value="1"/>
</dbReference>
<dbReference type="EMBL" id="CP031769">
    <property type="protein sequence ID" value="AXR06698.1"/>
    <property type="molecule type" value="Genomic_DNA"/>
</dbReference>
<feature type="signal peptide" evidence="3">
    <location>
        <begin position="1"/>
        <end position="21"/>
    </location>
</feature>
<evidence type="ECO:0000313" key="5">
    <source>
        <dbReference type="EMBL" id="AXR06698.1"/>
    </source>
</evidence>
<dbReference type="OrthoDB" id="5568545at2"/>
<keyword evidence="2" id="KW-0186">Copper</keyword>